<name>A0A2S4MBZ8_9BURK</name>
<dbReference type="PROSITE" id="PS00395">
    <property type="entry name" value="ALANINE_RACEMASE"/>
    <property type="match status" value="1"/>
</dbReference>
<dbReference type="InterPro" id="IPR000821">
    <property type="entry name" value="Ala_racemase"/>
</dbReference>
<evidence type="ECO:0000313" key="10">
    <source>
        <dbReference type="Proteomes" id="UP000237381"/>
    </source>
</evidence>
<comment type="function">
    <text evidence="5">Catalyzes the interconversion of L-alanine and D-alanine. May also act on other amino acids.</text>
</comment>
<evidence type="ECO:0000256" key="1">
    <source>
        <dbReference type="ARBA" id="ARBA00000316"/>
    </source>
</evidence>
<dbReference type="Pfam" id="PF01168">
    <property type="entry name" value="Ala_racemase_N"/>
    <property type="match status" value="1"/>
</dbReference>
<comment type="similarity">
    <text evidence="5">Belongs to the alanine racemase family.</text>
</comment>
<dbReference type="InterPro" id="IPR011079">
    <property type="entry name" value="Ala_racemase_C"/>
</dbReference>
<dbReference type="FunFam" id="3.20.20.10:FF:000002">
    <property type="entry name" value="Alanine racemase"/>
    <property type="match status" value="1"/>
</dbReference>
<dbReference type="OrthoDB" id="9813814at2"/>
<dbReference type="HAMAP" id="MF_01201">
    <property type="entry name" value="Ala_racemase"/>
    <property type="match status" value="1"/>
</dbReference>
<proteinExistence type="inferred from homology"/>
<protein>
    <recommendedName>
        <fullName evidence="5">Alanine racemase</fullName>
        <ecNumber evidence="5">5.1.1.1</ecNumber>
    </recommendedName>
</protein>
<dbReference type="GO" id="GO:0030632">
    <property type="term" value="P:D-alanine biosynthetic process"/>
    <property type="evidence" value="ECO:0007669"/>
    <property type="project" value="UniProtKB-UniRule"/>
</dbReference>
<dbReference type="InterPro" id="IPR029066">
    <property type="entry name" value="PLP-binding_barrel"/>
</dbReference>
<gene>
    <name evidence="9" type="ORF">B0G62_105236</name>
</gene>
<dbReference type="InterPro" id="IPR020622">
    <property type="entry name" value="Ala_racemase_pyridoxalP-BS"/>
</dbReference>
<feature type="binding site" evidence="5 7">
    <location>
        <position position="300"/>
    </location>
    <ligand>
        <name>substrate</name>
    </ligand>
</feature>
<feature type="binding site" evidence="5 7">
    <location>
        <position position="130"/>
    </location>
    <ligand>
        <name>substrate</name>
    </ligand>
</feature>
<dbReference type="SUPFAM" id="SSF50621">
    <property type="entry name" value="Alanine racemase C-terminal domain-like"/>
    <property type="match status" value="1"/>
</dbReference>
<dbReference type="PANTHER" id="PTHR30511:SF0">
    <property type="entry name" value="ALANINE RACEMASE, CATABOLIC-RELATED"/>
    <property type="match status" value="1"/>
</dbReference>
<dbReference type="GO" id="GO:0030170">
    <property type="term" value="F:pyridoxal phosphate binding"/>
    <property type="evidence" value="ECO:0007669"/>
    <property type="project" value="UniProtKB-UniRule"/>
</dbReference>
<organism evidence="9 10">
    <name type="scientific">Paraburkholderia eburnea</name>
    <dbReference type="NCBI Taxonomy" id="1189126"/>
    <lineage>
        <taxon>Bacteria</taxon>
        <taxon>Pseudomonadati</taxon>
        <taxon>Pseudomonadota</taxon>
        <taxon>Betaproteobacteria</taxon>
        <taxon>Burkholderiales</taxon>
        <taxon>Burkholderiaceae</taxon>
        <taxon>Paraburkholderia</taxon>
    </lineage>
</organism>
<accession>A0A2S4MBZ8</accession>
<dbReference type="GO" id="GO:0008784">
    <property type="term" value="F:alanine racemase activity"/>
    <property type="evidence" value="ECO:0007669"/>
    <property type="project" value="UniProtKB-UniRule"/>
</dbReference>
<dbReference type="InterPro" id="IPR001608">
    <property type="entry name" value="Ala_racemase_N"/>
</dbReference>
<dbReference type="PRINTS" id="PR00992">
    <property type="entry name" value="ALARACEMASE"/>
</dbReference>
<comment type="caution">
    <text evidence="9">The sequence shown here is derived from an EMBL/GenBank/DDBJ whole genome shotgun (WGS) entry which is preliminary data.</text>
</comment>
<evidence type="ECO:0000256" key="7">
    <source>
        <dbReference type="PIRSR" id="PIRSR600821-52"/>
    </source>
</evidence>
<dbReference type="RefSeq" id="WP_103704635.1">
    <property type="nucleotide sequence ID" value="NZ_PQGA01000005.1"/>
</dbReference>
<dbReference type="SUPFAM" id="SSF51419">
    <property type="entry name" value="PLP-binding barrel"/>
    <property type="match status" value="1"/>
</dbReference>
<sequence>MPRPISVRIHPEAVRHNLQLAARSAVGARVWAVVKANAYGHGIERIFPALADADGIALLDLDEAVRVRELGWSKPILLLEGVFDAADVATAVAHRLTVAVHCDEQLALLAAAQTTRPIDIQLKMNSGMNRLGYMPDAYRAAWERARAIPAIGAIGLMTHFANADDGAIDWQLDRFDAATADIPGERSLSNSAAVLWHPRAHRDWVRPGTILYGASPTGAARHIEGIGLRAAMTLSSRIIGVQTLAPQDTIGYGRTYAVEQPMRIGVVACGYADGYPRHAPTGTPIAVDGVRTRVVGRVSMDMLTVDLTPCPNAGIGSHVELWGETVKVDEVAEPSGTIGYELMCAVARRVPVEVDGHAAVRRESEEEVAA</sequence>
<dbReference type="Gene3D" id="2.40.37.10">
    <property type="entry name" value="Lyase, Ornithine Decarboxylase, Chain A, domain 1"/>
    <property type="match status" value="1"/>
</dbReference>
<keyword evidence="10" id="KW-1185">Reference proteome</keyword>
<evidence type="ECO:0000256" key="6">
    <source>
        <dbReference type="PIRSR" id="PIRSR600821-50"/>
    </source>
</evidence>
<evidence type="ECO:0000256" key="2">
    <source>
        <dbReference type="ARBA" id="ARBA00001933"/>
    </source>
</evidence>
<dbReference type="Gene3D" id="3.20.20.10">
    <property type="entry name" value="Alanine racemase"/>
    <property type="match status" value="1"/>
</dbReference>
<evidence type="ECO:0000313" key="9">
    <source>
        <dbReference type="EMBL" id="POR52268.1"/>
    </source>
</evidence>
<dbReference type="CDD" id="cd06827">
    <property type="entry name" value="PLPDE_III_AR_proteobact"/>
    <property type="match status" value="1"/>
</dbReference>
<comment type="pathway">
    <text evidence="5">Amino-acid biosynthesis; D-alanine biosynthesis; D-alanine from L-alanine: step 1/1.</text>
</comment>
<evidence type="ECO:0000256" key="3">
    <source>
        <dbReference type="ARBA" id="ARBA00022898"/>
    </source>
</evidence>
<keyword evidence="3 5" id="KW-0663">Pyridoxal phosphate</keyword>
<dbReference type="AlphaFoldDB" id="A0A2S4MBZ8"/>
<feature type="modified residue" description="N6-(pyridoxal phosphate)lysine" evidence="5 6">
    <location>
        <position position="35"/>
    </location>
</feature>
<comment type="cofactor">
    <cofactor evidence="2 5 6">
        <name>pyridoxal 5'-phosphate</name>
        <dbReference type="ChEBI" id="CHEBI:597326"/>
    </cofactor>
</comment>
<feature type="active site" description="Proton acceptor; specific for D-alanine" evidence="5">
    <location>
        <position position="35"/>
    </location>
</feature>
<feature type="domain" description="Alanine racemase C-terminal" evidence="8">
    <location>
        <begin position="231"/>
        <end position="355"/>
    </location>
</feature>
<comment type="catalytic activity">
    <reaction evidence="1 5">
        <text>L-alanine = D-alanine</text>
        <dbReference type="Rhea" id="RHEA:20249"/>
        <dbReference type="ChEBI" id="CHEBI:57416"/>
        <dbReference type="ChEBI" id="CHEBI:57972"/>
        <dbReference type="EC" id="5.1.1.1"/>
    </reaction>
</comment>
<dbReference type="EC" id="5.1.1.1" evidence="5"/>
<feature type="active site" description="Proton acceptor; specific for L-alanine" evidence="5">
    <location>
        <position position="252"/>
    </location>
</feature>
<evidence type="ECO:0000256" key="4">
    <source>
        <dbReference type="ARBA" id="ARBA00023235"/>
    </source>
</evidence>
<keyword evidence="4 5" id="KW-0413">Isomerase</keyword>
<evidence type="ECO:0000259" key="8">
    <source>
        <dbReference type="SMART" id="SM01005"/>
    </source>
</evidence>
<dbReference type="EMBL" id="PQGA01000005">
    <property type="protein sequence ID" value="POR52268.1"/>
    <property type="molecule type" value="Genomic_DNA"/>
</dbReference>
<dbReference type="PANTHER" id="PTHR30511">
    <property type="entry name" value="ALANINE RACEMASE"/>
    <property type="match status" value="1"/>
</dbReference>
<dbReference type="Pfam" id="PF00842">
    <property type="entry name" value="Ala_racemase_C"/>
    <property type="match status" value="1"/>
</dbReference>
<dbReference type="InterPro" id="IPR009006">
    <property type="entry name" value="Ala_racemase/Decarboxylase_C"/>
</dbReference>
<evidence type="ECO:0000256" key="5">
    <source>
        <dbReference type="HAMAP-Rule" id="MF_01201"/>
    </source>
</evidence>
<dbReference type="GO" id="GO:0005829">
    <property type="term" value="C:cytosol"/>
    <property type="evidence" value="ECO:0007669"/>
    <property type="project" value="TreeGrafter"/>
</dbReference>
<dbReference type="SMART" id="SM01005">
    <property type="entry name" value="Ala_racemase_C"/>
    <property type="match status" value="1"/>
</dbReference>
<dbReference type="Proteomes" id="UP000237381">
    <property type="component" value="Unassembled WGS sequence"/>
</dbReference>
<dbReference type="NCBIfam" id="TIGR00492">
    <property type="entry name" value="alr"/>
    <property type="match status" value="1"/>
</dbReference>
<reference evidence="9 10" key="1">
    <citation type="submission" date="2018-01" db="EMBL/GenBank/DDBJ databases">
        <title>Genomic Encyclopedia of Type Strains, Phase III (KMG-III): the genomes of soil and plant-associated and newly described type strains.</title>
        <authorList>
            <person name="Whitman W."/>
        </authorList>
    </citation>
    <scope>NUCLEOTIDE SEQUENCE [LARGE SCALE GENOMIC DNA]</scope>
    <source>
        <strain evidence="9 10">JCM 18070</strain>
    </source>
</reference>
<dbReference type="UniPathway" id="UPA00042">
    <property type="reaction ID" value="UER00497"/>
</dbReference>